<evidence type="ECO:0000256" key="2">
    <source>
        <dbReference type="ARBA" id="ARBA00022723"/>
    </source>
</evidence>
<evidence type="ECO:0000259" key="9">
    <source>
        <dbReference type="PROSITE" id="PS50048"/>
    </source>
</evidence>
<evidence type="ECO:0000256" key="1">
    <source>
        <dbReference type="ARBA" id="ARBA00004123"/>
    </source>
</evidence>
<feature type="compositionally biased region" description="Polar residues" evidence="8">
    <location>
        <begin position="1"/>
        <end position="24"/>
    </location>
</feature>
<dbReference type="GO" id="GO:0006351">
    <property type="term" value="P:DNA-templated transcription"/>
    <property type="evidence" value="ECO:0007669"/>
    <property type="project" value="InterPro"/>
</dbReference>
<dbReference type="CDD" id="cd12148">
    <property type="entry name" value="fungal_TF_MHR"/>
    <property type="match status" value="1"/>
</dbReference>
<keyword evidence="5" id="KW-0238">DNA-binding</keyword>
<evidence type="ECO:0000256" key="7">
    <source>
        <dbReference type="ARBA" id="ARBA00023242"/>
    </source>
</evidence>
<feature type="domain" description="Zn(2)-C6 fungal-type" evidence="9">
    <location>
        <begin position="38"/>
        <end position="68"/>
    </location>
</feature>
<dbReference type="AlphaFoldDB" id="A0A8H2VSF2"/>
<evidence type="ECO:0000313" key="11">
    <source>
        <dbReference type="Proteomes" id="UP000624404"/>
    </source>
</evidence>
<dbReference type="PANTHER" id="PTHR31313:SF4">
    <property type="entry name" value="CONIDIAL DEVELOPMENT PROTEIN FLUFFY"/>
    <property type="match status" value="1"/>
</dbReference>
<dbReference type="SMART" id="SM00066">
    <property type="entry name" value="GAL4"/>
    <property type="match status" value="1"/>
</dbReference>
<comment type="subcellular location">
    <subcellularLocation>
        <location evidence="1">Nucleus</location>
    </subcellularLocation>
</comment>
<keyword evidence="3" id="KW-0862">Zinc</keyword>
<dbReference type="PANTHER" id="PTHR31313">
    <property type="entry name" value="TY1 ENHANCER ACTIVATOR"/>
    <property type="match status" value="1"/>
</dbReference>
<dbReference type="InterPro" id="IPR051615">
    <property type="entry name" value="Transcr_Regulatory_Elem"/>
</dbReference>
<keyword evidence="2" id="KW-0479">Metal-binding</keyword>
<organism evidence="10 11">
    <name type="scientific">Sclerotinia trifoliorum</name>
    <dbReference type="NCBI Taxonomy" id="28548"/>
    <lineage>
        <taxon>Eukaryota</taxon>
        <taxon>Fungi</taxon>
        <taxon>Dikarya</taxon>
        <taxon>Ascomycota</taxon>
        <taxon>Pezizomycotina</taxon>
        <taxon>Leotiomycetes</taxon>
        <taxon>Helotiales</taxon>
        <taxon>Sclerotiniaceae</taxon>
        <taxon>Sclerotinia</taxon>
    </lineage>
</organism>
<gene>
    <name evidence="10" type="ORF">SCLTRI_LOCUS3655</name>
</gene>
<proteinExistence type="predicted"/>
<dbReference type="SMART" id="SM00906">
    <property type="entry name" value="Fungal_trans"/>
    <property type="match status" value="1"/>
</dbReference>
<evidence type="ECO:0000256" key="4">
    <source>
        <dbReference type="ARBA" id="ARBA00023015"/>
    </source>
</evidence>
<accession>A0A8H2VSF2</accession>
<sequence>MEGINPNPNSSNLKNTVEETNTSNPKRRRGLGIVTPNACTECRKKRAKCDGETPCARCLSQKNVECVYEIPVRQSKENMRSEIEHLKTYQQQSERVLAAIASQDQTAQVIERLRQGDGLKSIADGLQNPSRVASAPGGNITTYTSFTDHQAIGNALRPARGIITSPFTASGQGALPAPSTDCHNEENQGMWSQWPDINNVSSGTAPGDDLMNWTADPTTLSDHLDYSGTGGTWNDEASHYSTPNSAILYARGQGQEAILNNGTGSSQGNSQEYPPASWTKVTSDSAFVDHLMALYFCWEYPTFASLSKEHFLHAYRTGKQDHCSELLVNSILALGCRFSTHPNARTDPNDSSTAGGHFFAEATRLLKCEEDRHSLTTIQALGLMAIREASGGRSSASIYLSGQSLRLAIEMGLHLEAMGERPSEPVEGTEAVRLATFWGAFSLDSAWSLTIGRIPQFSHTTKLHMKPAIVDTIEASAWIPYTDDGAPLERNCTQPSNIRSVYATFCELSELVHQSLYLFYAPGSNFTSTSLLQMYTRYLRWYDSIPAALRLGHNFTPSVLFSHMYYHYAILLLFRPFIKLALMGSGVSPRDVCNQAADAISALTSSYSQLYTLRRTPSFVPHFILAAGITHLITLGNTKLGVEKVAQGFADLKDMASCHGFASRASNILRHLAKKWNIEVPGGNEEQIEPDTFDSQARPSSSSFNQFCTAVEESDMVRGIGIASEGENPLFWPFPMQGKPLMDYSGESLGKLGFERLRQWA</sequence>
<dbReference type="Gene3D" id="4.10.240.10">
    <property type="entry name" value="Zn(2)-C6 fungal-type DNA-binding domain"/>
    <property type="match status" value="1"/>
</dbReference>
<keyword evidence="7" id="KW-0539">Nucleus</keyword>
<name>A0A8H2VSF2_9HELO</name>
<dbReference type="InterPro" id="IPR007219">
    <property type="entry name" value="XnlR_reg_dom"/>
</dbReference>
<feature type="region of interest" description="Disordered" evidence="8">
    <location>
        <begin position="1"/>
        <end position="31"/>
    </location>
</feature>
<protein>
    <submittedName>
        <fullName evidence="10">6acbd849-ec4c-47bc-8070-a884590c2cb8</fullName>
    </submittedName>
</protein>
<dbReference type="Pfam" id="PF00172">
    <property type="entry name" value="Zn_clus"/>
    <property type="match status" value="1"/>
</dbReference>
<keyword evidence="6" id="KW-0804">Transcription</keyword>
<dbReference type="GO" id="GO:0000981">
    <property type="term" value="F:DNA-binding transcription factor activity, RNA polymerase II-specific"/>
    <property type="evidence" value="ECO:0007669"/>
    <property type="project" value="InterPro"/>
</dbReference>
<evidence type="ECO:0000313" key="10">
    <source>
        <dbReference type="EMBL" id="CAD6443863.1"/>
    </source>
</evidence>
<dbReference type="EMBL" id="CAJHIA010000011">
    <property type="protein sequence ID" value="CAD6443863.1"/>
    <property type="molecule type" value="Genomic_DNA"/>
</dbReference>
<dbReference type="GO" id="GO:0003677">
    <property type="term" value="F:DNA binding"/>
    <property type="evidence" value="ECO:0007669"/>
    <property type="project" value="UniProtKB-KW"/>
</dbReference>
<evidence type="ECO:0000256" key="5">
    <source>
        <dbReference type="ARBA" id="ARBA00023125"/>
    </source>
</evidence>
<dbReference type="GO" id="GO:0008270">
    <property type="term" value="F:zinc ion binding"/>
    <property type="evidence" value="ECO:0007669"/>
    <property type="project" value="InterPro"/>
</dbReference>
<dbReference type="GO" id="GO:0005634">
    <property type="term" value="C:nucleus"/>
    <property type="evidence" value="ECO:0007669"/>
    <property type="project" value="UniProtKB-SubCell"/>
</dbReference>
<dbReference type="Proteomes" id="UP000624404">
    <property type="component" value="Unassembled WGS sequence"/>
</dbReference>
<dbReference type="Pfam" id="PF04082">
    <property type="entry name" value="Fungal_trans"/>
    <property type="match status" value="1"/>
</dbReference>
<keyword evidence="11" id="KW-1185">Reference proteome</keyword>
<dbReference type="InterPro" id="IPR036864">
    <property type="entry name" value="Zn2-C6_fun-type_DNA-bd_sf"/>
</dbReference>
<evidence type="ECO:0000256" key="3">
    <source>
        <dbReference type="ARBA" id="ARBA00022833"/>
    </source>
</evidence>
<dbReference type="PROSITE" id="PS00463">
    <property type="entry name" value="ZN2_CY6_FUNGAL_1"/>
    <property type="match status" value="1"/>
</dbReference>
<dbReference type="CDD" id="cd00067">
    <property type="entry name" value="GAL4"/>
    <property type="match status" value="1"/>
</dbReference>
<dbReference type="OrthoDB" id="2123952at2759"/>
<reference evidence="10" key="1">
    <citation type="submission" date="2020-10" db="EMBL/GenBank/DDBJ databases">
        <authorList>
            <person name="Kusch S."/>
        </authorList>
    </citation>
    <scope>NUCLEOTIDE SEQUENCE</scope>
    <source>
        <strain evidence="10">SwB9</strain>
    </source>
</reference>
<keyword evidence="4" id="KW-0805">Transcription regulation</keyword>
<evidence type="ECO:0000256" key="8">
    <source>
        <dbReference type="SAM" id="MobiDB-lite"/>
    </source>
</evidence>
<dbReference type="PROSITE" id="PS50048">
    <property type="entry name" value="ZN2_CY6_FUNGAL_2"/>
    <property type="match status" value="1"/>
</dbReference>
<comment type="caution">
    <text evidence="10">The sequence shown here is derived from an EMBL/GenBank/DDBJ whole genome shotgun (WGS) entry which is preliminary data.</text>
</comment>
<evidence type="ECO:0000256" key="6">
    <source>
        <dbReference type="ARBA" id="ARBA00023163"/>
    </source>
</evidence>
<dbReference type="InterPro" id="IPR001138">
    <property type="entry name" value="Zn2Cys6_DnaBD"/>
</dbReference>
<dbReference type="SUPFAM" id="SSF57701">
    <property type="entry name" value="Zn2/Cys6 DNA-binding domain"/>
    <property type="match status" value="1"/>
</dbReference>